<keyword evidence="1" id="KW-0812">Transmembrane</keyword>
<organism evidence="2 3">
    <name type="scientific">Pedococcus bigeumensis</name>
    <dbReference type="NCBI Taxonomy" id="433644"/>
    <lineage>
        <taxon>Bacteria</taxon>
        <taxon>Bacillati</taxon>
        <taxon>Actinomycetota</taxon>
        <taxon>Actinomycetes</taxon>
        <taxon>Micrococcales</taxon>
        <taxon>Intrasporangiaceae</taxon>
        <taxon>Pedococcus</taxon>
    </lineage>
</organism>
<dbReference type="EMBL" id="RCZM01000006">
    <property type="protein sequence ID" value="TPG14093.1"/>
    <property type="molecule type" value="Genomic_DNA"/>
</dbReference>
<protein>
    <submittedName>
        <fullName evidence="2">Uncharacterized protein</fullName>
    </submittedName>
</protein>
<dbReference type="RefSeq" id="WP_140743268.1">
    <property type="nucleotide sequence ID" value="NZ_RCZM01000006.1"/>
</dbReference>
<sequence>MARLGERAGMVGLAAFLVVDVLLVGFAITSTRHPVTQGGATIDPGVVATSSPTTTKTTEGPVTLSVKVVPLTRGLVAFDKDTAFRFTVGSCKSAGSKLELTRNGGQTWGPRSAPYDTIVRVRVRPDGSAFAVGADSATDCVPAIRQASALDADFGDSVAVKDAWFRDPRAATSVGIPTGGTAKPCGSGQVVDLAVIDSGAAALCADGRLRVSTSGDQWETSATVEGALALALNAKARAYVVVPGADSCDGLAVVDAAKPTKAVGCAAADVAKVDPGTVALSVTAGGGWLGVGETVYLAGGNLATWKKA</sequence>
<reference evidence="2 3" key="1">
    <citation type="journal article" date="2019" name="Environ. Microbiol.">
        <title>Species interactions and distinct microbial communities in high Arctic permafrost affected cryosols are associated with the CH4 and CO2 gas fluxes.</title>
        <authorList>
            <person name="Altshuler I."/>
            <person name="Hamel J."/>
            <person name="Turney S."/>
            <person name="Magnuson E."/>
            <person name="Levesque R."/>
            <person name="Greer C."/>
            <person name="Whyte L.G."/>
        </authorList>
    </citation>
    <scope>NUCLEOTIDE SEQUENCE [LARGE SCALE GENOMIC DNA]</scope>
    <source>
        <strain evidence="2 3">S9.3A</strain>
    </source>
</reference>
<evidence type="ECO:0000313" key="3">
    <source>
        <dbReference type="Proteomes" id="UP000317722"/>
    </source>
</evidence>
<name>A0A502CMN1_9MICO</name>
<gene>
    <name evidence="2" type="ORF">EAH86_18035</name>
</gene>
<keyword evidence="3" id="KW-1185">Reference proteome</keyword>
<accession>A0A502CMN1</accession>
<comment type="caution">
    <text evidence="2">The sequence shown here is derived from an EMBL/GenBank/DDBJ whole genome shotgun (WGS) entry which is preliminary data.</text>
</comment>
<dbReference type="OrthoDB" id="4866402at2"/>
<evidence type="ECO:0000256" key="1">
    <source>
        <dbReference type="SAM" id="Phobius"/>
    </source>
</evidence>
<keyword evidence="1" id="KW-0472">Membrane</keyword>
<dbReference type="AlphaFoldDB" id="A0A502CMN1"/>
<keyword evidence="1" id="KW-1133">Transmembrane helix</keyword>
<feature type="transmembrane region" description="Helical" evidence="1">
    <location>
        <begin position="7"/>
        <end position="28"/>
    </location>
</feature>
<evidence type="ECO:0000313" key="2">
    <source>
        <dbReference type="EMBL" id="TPG14093.1"/>
    </source>
</evidence>
<proteinExistence type="predicted"/>
<dbReference type="Proteomes" id="UP000317722">
    <property type="component" value="Unassembled WGS sequence"/>
</dbReference>